<name>A0AA38H3W9_9TREE</name>
<dbReference type="Proteomes" id="UP001164286">
    <property type="component" value="Unassembled WGS sequence"/>
</dbReference>
<dbReference type="EMBL" id="JAKWFO010000008">
    <property type="protein sequence ID" value="KAI9633683.1"/>
    <property type="molecule type" value="Genomic_DNA"/>
</dbReference>
<gene>
    <name evidence="1" type="ORF">MKK02DRAFT_28472</name>
</gene>
<evidence type="ECO:0000313" key="1">
    <source>
        <dbReference type="EMBL" id="KAI9633683.1"/>
    </source>
</evidence>
<sequence length="321" mass="35732">MECPPLVASTACISRCLITATDGSFLYTYRLRSNVRIHYHTRAYQDAETPLLPRACECAETPAILVTAHRYAHDIYKYASTPSDVCQARAHSIFNVLTSPLRLEWATDPKDKKVTVYHDEWAEATVQVAEAPDIMVLSLIKGALKKLSALDSVDDDLLSRIGTAFGRELQWRFLAEEGNKMTWEAHLANTHFPGFLSRGGPDTSMNPIEDTRKWLQDREVLDDIIKDTLRDLPKKLAPDSKNDLYPKVSALPKLSELRDLSSDGSIPSPATLDGCYALLDEIKKLSKVTHFGGARAVASLYMGSRNVTYKPYTGSQHADST</sequence>
<organism evidence="1 2">
    <name type="scientific">Dioszegia hungarica</name>
    <dbReference type="NCBI Taxonomy" id="4972"/>
    <lineage>
        <taxon>Eukaryota</taxon>
        <taxon>Fungi</taxon>
        <taxon>Dikarya</taxon>
        <taxon>Basidiomycota</taxon>
        <taxon>Agaricomycotina</taxon>
        <taxon>Tremellomycetes</taxon>
        <taxon>Tremellales</taxon>
        <taxon>Bulleribasidiaceae</taxon>
        <taxon>Dioszegia</taxon>
    </lineage>
</organism>
<dbReference type="GeneID" id="77726771"/>
<accession>A0AA38H3W9</accession>
<comment type="caution">
    <text evidence="1">The sequence shown here is derived from an EMBL/GenBank/DDBJ whole genome shotgun (WGS) entry which is preliminary data.</text>
</comment>
<keyword evidence="2" id="KW-1185">Reference proteome</keyword>
<reference evidence="1" key="1">
    <citation type="journal article" date="2022" name="G3 (Bethesda)">
        <title>High quality genome of the basidiomycete yeast Dioszegia hungarica PDD-24b-2 isolated from cloud water.</title>
        <authorList>
            <person name="Jarrige D."/>
            <person name="Haridas S."/>
            <person name="Bleykasten-Grosshans C."/>
            <person name="Joly M."/>
            <person name="Nadalig T."/>
            <person name="Sancelme M."/>
            <person name="Vuilleumier S."/>
            <person name="Grigoriev I.V."/>
            <person name="Amato P."/>
            <person name="Bringel F."/>
        </authorList>
    </citation>
    <scope>NUCLEOTIDE SEQUENCE</scope>
    <source>
        <strain evidence="1">PDD-24b-2</strain>
    </source>
</reference>
<protein>
    <submittedName>
        <fullName evidence="1">Uncharacterized protein</fullName>
    </submittedName>
</protein>
<evidence type="ECO:0000313" key="2">
    <source>
        <dbReference type="Proteomes" id="UP001164286"/>
    </source>
</evidence>
<dbReference type="AlphaFoldDB" id="A0AA38H3W9"/>
<dbReference type="RefSeq" id="XP_052943460.1">
    <property type="nucleotide sequence ID" value="XM_053087566.1"/>
</dbReference>
<proteinExistence type="predicted"/>